<gene>
    <name evidence="3" type="ORF">IPOD504_LOCUS7994</name>
</gene>
<keyword evidence="1" id="KW-0812">Transmembrane</keyword>
<evidence type="ECO:0000256" key="1">
    <source>
        <dbReference type="SAM" id="Phobius"/>
    </source>
</evidence>
<feature type="domain" description="ER-bound oxygenase mpaB/mpaB'/Rubber oxygenase catalytic" evidence="2">
    <location>
        <begin position="81"/>
        <end position="243"/>
    </location>
</feature>
<feature type="transmembrane region" description="Helical" evidence="1">
    <location>
        <begin position="50"/>
        <end position="80"/>
    </location>
</feature>
<organism evidence="3 4">
    <name type="scientific">Iphiclides podalirius</name>
    <name type="common">scarce swallowtail</name>
    <dbReference type="NCBI Taxonomy" id="110791"/>
    <lineage>
        <taxon>Eukaryota</taxon>
        <taxon>Metazoa</taxon>
        <taxon>Ecdysozoa</taxon>
        <taxon>Arthropoda</taxon>
        <taxon>Hexapoda</taxon>
        <taxon>Insecta</taxon>
        <taxon>Pterygota</taxon>
        <taxon>Neoptera</taxon>
        <taxon>Endopterygota</taxon>
        <taxon>Lepidoptera</taxon>
        <taxon>Glossata</taxon>
        <taxon>Ditrysia</taxon>
        <taxon>Papilionoidea</taxon>
        <taxon>Papilionidae</taxon>
        <taxon>Papilioninae</taxon>
        <taxon>Iphiclides</taxon>
    </lineage>
</organism>
<feature type="non-terminal residue" evidence="3">
    <location>
        <position position="1"/>
    </location>
</feature>
<dbReference type="Proteomes" id="UP000837857">
    <property type="component" value="Chromosome 20"/>
</dbReference>
<sequence>MNHVVVEQYVDGLLSKEAYDAPSDTVAPEDLEMKLPPWYDEKLFNRGRSFFWKFCFGLGGITGPGLIAVFSVPTILEVLVGSRRSSSKYTAFRRYVSTSLHVASWFRYDLKPGSKSWKSLHAVRSRHVKAGRSARLKKQGTVSQRDVALTLFGFIGFGVLKPDKFGVRQMEEGDWDAFIYTWRVIGHMIGLEDRYNLCRNNFEETRRACQLVMDRVFTPCLENVPEYFEHMSRVMMEGMWAVNSVMEVGSMLYLTKNLADVPGYILAESERIAFQARLREQLKGKNQYLGVESTTLVQKSSVEGLPNRPPRILYLKEYEALETAPDYQKLSIVSRYKLAFGSLLIAFYSTCIGRLLLNWYYMFALYMVEYFPFAAFFVFGVRNSYVNMFEDSIADDAKVKPNSEYYKPQPPEPWYKILLSFW</sequence>
<proteinExistence type="predicted"/>
<evidence type="ECO:0000313" key="4">
    <source>
        <dbReference type="Proteomes" id="UP000837857"/>
    </source>
</evidence>
<name>A0ABN8IA91_9NEOP</name>
<evidence type="ECO:0000313" key="3">
    <source>
        <dbReference type="EMBL" id="CAH2051906.1"/>
    </source>
</evidence>
<protein>
    <recommendedName>
        <fullName evidence="2">ER-bound oxygenase mpaB/mpaB'/Rubber oxygenase catalytic domain-containing protein</fullName>
    </recommendedName>
</protein>
<evidence type="ECO:0000259" key="2">
    <source>
        <dbReference type="Pfam" id="PF09995"/>
    </source>
</evidence>
<keyword evidence="1" id="KW-0472">Membrane</keyword>
<feature type="transmembrane region" description="Helical" evidence="1">
    <location>
        <begin position="363"/>
        <end position="381"/>
    </location>
</feature>
<keyword evidence="1" id="KW-1133">Transmembrane helix</keyword>
<dbReference type="EMBL" id="OW152832">
    <property type="protein sequence ID" value="CAH2051906.1"/>
    <property type="molecule type" value="Genomic_DNA"/>
</dbReference>
<dbReference type="InterPro" id="IPR018713">
    <property type="entry name" value="MPAB/Lcp_cat_dom"/>
</dbReference>
<accession>A0ABN8IA91</accession>
<keyword evidence="4" id="KW-1185">Reference proteome</keyword>
<dbReference type="PANTHER" id="PTHR37159:SF1">
    <property type="entry name" value="GH11867P"/>
    <property type="match status" value="1"/>
</dbReference>
<dbReference type="PANTHER" id="PTHR37159">
    <property type="entry name" value="GH11867P"/>
    <property type="match status" value="1"/>
</dbReference>
<dbReference type="Pfam" id="PF09995">
    <property type="entry name" value="MPAB_Lcp_cat"/>
    <property type="match status" value="1"/>
</dbReference>
<reference evidence="3" key="1">
    <citation type="submission" date="2022-03" db="EMBL/GenBank/DDBJ databases">
        <authorList>
            <person name="Martin H S."/>
        </authorList>
    </citation>
    <scope>NUCLEOTIDE SEQUENCE</scope>
</reference>